<dbReference type="Pfam" id="PF10342">
    <property type="entry name" value="Kre9_KNH"/>
    <property type="match status" value="1"/>
</dbReference>
<proteinExistence type="predicted"/>
<evidence type="ECO:0000259" key="4">
    <source>
        <dbReference type="Pfam" id="PF10342"/>
    </source>
</evidence>
<dbReference type="AlphaFoldDB" id="A0AAN6RJR3"/>
<feature type="chain" id="PRO_5043025528" description="Yeast cell wall synthesis Kre9/Knh1-like N-terminal domain-containing protein" evidence="3">
    <location>
        <begin position="18"/>
        <end position="256"/>
    </location>
</feature>
<dbReference type="InterPro" id="IPR052982">
    <property type="entry name" value="SRP1/TIP1-like"/>
</dbReference>
<protein>
    <recommendedName>
        <fullName evidence="4">Yeast cell wall synthesis Kre9/Knh1-like N-terminal domain-containing protein</fullName>
    </recommendedName>
</protein>
<evidence type="ECO:0000256" key="3">
    <source>
        <dbReference type="SAM" id="SignalP"/>
    </source>
</evidence>
<comment type="caution">
    <text evidence="5">The sequence shown here is derived from an EMBL/GenBank/DDBJ whole genome shotgun (WGS) entry which is preliminary data.</text>
</comment>
<dbReference type="PANTHER" id="PTHR40633">
    <property type="entry name" value="MATRIX PROTEIN, PUTATIVE (AFU_ORTHOLOGUE AFUA_8G05410)-RELATED"/>
    <property type="match status" value="1"/>
</dbReference>
<gene>
    <name evidence="5" type="ORF">GRF29_8g1221725</name>
</gene>
<keyword evidence="6" id="KW-1185">Reference proteome</keyword>
<dbReference type="PANTHER" id="PTHR40633:SF1">
    <property type="entry name" value="GPI ANCHORED SERINE-THREONINE RICH PROTEIN (AFU_ORTHOLOGUE AFUA_1G03630)"/>
    <property type="match status" value="1"/>
</dbReference>
<dbReference type="Proteomes" id="UP001280581">
    <property type="component" value="Unassembled WGS sequence"/>
</dbReference>
<evidence type="ECO:0000313" key="6">
    <source>
        <dbReference type="Proteomes" id="UP001280581"/>
    </source>
</evidence>
<dbReference type="EMBL" id="WVTA01000002">
    <property type="protein sequence ID" value="KAK3215840.1"/>
    <property type="molecule type" value="Genomic_DNA"/>
</dbReference>
<evidence type="ECO:0000256" key="2">
    <source>
        <dbReference type="SAM" id="MobiDB-lite"/>
    </source>
</evidence>
<sequence>MFTQVSLAAFFAGLAAAYHEPTTKGGNAITAPLLESVPAGKPFTIQWTADSPNPVSLILLKGESGLGQVDSVIVEGIPNTGSYTWTPSTALEGTDGPHGWGIQLIDDVDGHYQYSTQFGIQNAAPVEESSAPVEEPTATATPSAVEPSKDGYPVETPAVSSSAYEVPPVESSTDCTTTTTIYVPPPVGTAPSSGAPPASVIYPTGPVTVPESLKPTGTGYPIQPPSATPSMYDGAASGLQAGVGLVGAVAAFVAML</sequence>
<reference evidence="5 6" key="1">
    <citation type="submission" date="2021-02" db="EMBL/GenBank/DDBJ databases">
        <title>Genome assembly of Pseudopithomyces chartarum.</title>
        <authorList>
            <person name="Jauregui R."/>
            <person name="Singh J."/>
            <person name="Voisey C."/>
        </authorList>
    </citation>
    <scope>NUCLEOTIDE SEQUENCE [LARGE SCALE GENOMIC DNA]</scope>
    <source>
        <strain evidence="5 6">AGR01</strain>
    </source>
</reference>
<name>A0AAN6RJR3_9PLEO</name>
<feature type="region of interest" description="Disordered" evidence="2">
    <location>
        <begin position="125"/>
        <end position="172"/>
    </location>
</feature>
<evidence type="ECO:0000256" key="1">
    <source>
        <dbReference type="ARBA" id="ARBA00022729"/>
    </source>
</evidence>
<keyword evidence="1 3" id="KW-0732">Signal</keyword>
<feature type="domain" description="Yeast cell wall synthesis Kre9/Knh1-like N-terminal" evidence="4">
    <location>
        <begin position="35"/>
        <end position="120"/>
    </location>
</feature>
<evidence type="ECO:0000313" key="5">
    <source>
        <dbReference type="EMBL" id="KAK3215840.1"/>
    </source>
</evidence>
<dbReference type="InterPro" id="IPR018466">
    <property type="entry name" value="Kre9/Knh1-like_N"/>
</dbReference>
<feature type="signal peptide" evidence="3">
    <location>
        <begin position="1"/>
        <end position="17"/>
    </location>
</feature>
<accession>A0AAN6RJR3</accession>
<feature type="compositionally biased region" description="Low complexity" evidence="2">
    <location>
        <begin position="125"/>
        <end position="136"/>
    </location>
</feature>
<organism evidence="5 6">
    <name type="scientific">Pseudopithomyces chartarum</name>
    <dbReference type="NCBI Taxonomy" id="1892770"/>
    <lineage>
        <taxon>Eukaryota</taxon>
        <taxon>Fungi</taxon>
        <taxon>Dikarya</taxon>
        <taxon>Ascomycota</taxon>
        <taxon>Pezizomycotina</taxon>
        <taxon>Dothideomycetes</taxon>
        <taxon>Pleosporomycetidae</taxon>
        <taxon>Pleosporales</taxon>
        <taxon>Massarineae</taxon>
        <taxon>Didymosphaeriaceae</taxon>
        <taxon>Pseudopithomyces</taxon>
    </lineage>
</organism>